<name>A0ABW5PFS9_9BACL</name>
<evidence type="ECO:0000313" key="1">
    <source>
        <dbReference type="EMBL" id="MFD2614004.1"/>
    </source>
</evidence>
<evidence type="ECO:0000313" key="2">
    <source>
        <dbReference type="Proteomes" id="UP001597541"/>
    </source>
</evidence>
<dbReference type="RefSeq" id="WP_377604389.1">
    <property type="nucleotide sequence ID" value="NZ_JBHUME010000009.1"/>
</dbReference>
<reference evidence="2" key="1">
    <citation type="journal article" date="2019" name="Int. J. Syst. Evol. Microbiol.">
        <title>The Global Catalogue of Microorganisms (GCM) 10K type strain sequencing project: providing services to taxonomists for standard genome sequencing and annotation.</title>
        <authorList>
            <consortium name="The Broad Institute Genomics Platform"/>
            <consortium name="The Broad Institute Genome Sequencing Center for Infectious Disease"/>
            <person name="Wu L."/>
            <person name="Ma J."/>
        </authorList>
    </citation>
    <scope>NUCLEOTIDE SEQUENCE [LARGE SCALE GENOMIC DNA]</scope>
    <source>
        <strain evidence="2">KCTC 3950</strain>
    </source>
</reference>
<dbReference type="Proteomes" id="UP001597541">
    <property type="component" value="Unassembled WGS sequence"/>
</dbReference>
<organism evidence="1 2">
    <name type="scientific">Paenibacillus gansuensis</name>
    <dbReference type="NCBI Taxonomy" id="306542"/>
    <lineage>
        <taxon>Bacteria</taxon>
        <taxon>Bacillati</taxon>
        <taxon>Bacillota</taxon>
        <taxon>Bacilli</taxon>
        <taxon>Bacillales</taxon>
        <taxon>Paenibacillaceae</taxon>
        <taxon>Paenibacillus</taxon>
    </lineage>
</organism>
<keyword evidence="2" id="KW-1185">Reference proteome</keyword>
<dbReference type="EMBL" id="JBHUME010000009">
    <property type="protein sequence ID" value="MFD2614004.1"/>
    <property type="molecule type" value="Genomic_DNA"/>
</dbReference>
<sequence length="363" mass="42135">MKPKTFLLGFVAFSVLFAGLVMAFTYIVDPFQYYRKATWYEPLFSLEERFQNPGLAKNYDYDTIIIGSSMTQNFVPSYVNRKLGVQTMKLSMEGSTSKEHNLIANVALKTGKVKNVIWGLDYFSLRGGKDSVRDDQGGFPMFFYDKNPFNDVKYLFNLTTMKEMVKIGDGLLKGDRKVKNLDYLNNWNAYAQYGAGRVLKNWQTARALEVDYGKNEDSLDSVKETFEANILNLVRSRPEVQFLFYYPPYSVLRQEVWYDLNKKRYENQDYMRKYMVEQLTALPNVKMYDFQTEKSITFDLNQYKDISHHSQKVNEYIIDSIAQDRHRATAGNIDELNTALNEQVRTLDVSVFGAQVDTPAVKQ</sequence>
<gene>
    <name evidence="1" type="ORF">ACFSUF_16440</name>
</gene>
<proteinExistence type="predicted"/>
<comment type="caution">
    <text evidence="1">The sequence shown here is derived from an EMBL/GenBank/DDBJ whole genome shotgun (WGS) entry which is preliminary data.</text>
</comment>
<accession>A0ABW5PFS9</accession>
<protein>
    <recommendedName>
        <fullName evidence="3">SGNH/GDSL hydrolase family protein</fullName>
    </recommendedName>
</protein>
<evidence type="ECO:0008006" key="3">
    <source>
        <dbReference type="Google" id="ProtNLM"/>
    </source>
</evidence>